<dbReference type="Gene3D" id="1.25.40.10">
    <property type="entry name" value="Tetratricopeptide repeat domain"/>
    <property type="match status" value="1"/>
</dbReference>
<keyword evidence="1" id="KW-0677">Repeat</keyword>
<accession>A0A438GK53</accession>
<proteinExistence type="predicted"/>
<comment type="caution">
    <text evidence="2">The sequence shown here is derived from an EMBL/GenBank/DDBJ whole genome shotgun (WGS) entry which is preliminary data.</text>
</comment>
<name>A0A438GK53_VITVI</name>
<organism evidence="2 3">
    <name type="scientific">Vitis vinifera</name>
    <name type="common">Grape</name>
    <dbReference type="NCBI Taxonomy" id="29760"/>
    <lineage>
        <taxon>Eukaryota</taxon>
        <taxon>Viridiplantae</taxon>
        <taxon>Streptophyta</taxon>
        <taxon>Embryophyta</taxon>
        <taxon>Tracheophyta</taxon>
        <taxon>Spermatophyta</taxon>
        <taxon>Magnoliopsida</taxon>
        <taxon>eudicotyledons</taxon>
        <taxon>Gunneridae</taxon>
        <taxon>Pentapetalae</taxon>
        <taxon>rosids</taxon>
        <taxon>Vitales</taxon>
        <taxon>Vitaceae</taxon>
        <taxon>Viteae</taxon>
        <taxon>Vitis</taxon>
    </lineage>
</organism>
<protein>
    <recommendedName>
        <fullName evidence="4">Pentatricopeptide repeat-containing protein</fullName>
    </recommendedName>
</protein>
<evidence type="ECO:0000313" key="3">
    <source>
        <dbReference type="Proteomes" id="UP000288805"/>
    </source>
</evidence>
<dbReference type="InterPro" id="IPR002885">
    <property type="entry name" value="PPR_rpt"/>
</dbReference>
<dbReference type="InterPro" id="IPR011990">
    <property type="entry name" value="TPR-like_helical_dom_sf"/>
</dbReference>
<evidence type="ECO:0008006" key="4">
    <source>
        <dbReference type="Google" id="ProtNLM"/>
    </source>
</evidence>
<evidence type="ECO:0000256" key="1">
    <source>
        <dbReference type="ARBA" id="ARBA00022737"/>
    </source>
</evidence>
<dbReference type="EMBL" id="QGNW01000411">
    <property type="protein sequence ID" value="RVW72590.1"/>
    <property type="molecule type" value="Genomic_DNA"/>
</dbReference>
<dbReference type="Proteomes" id="UP000288805">
    <property type="component" value="Unassembled WGS sequence"/>
</dbReference>
<sequence>MEPALEWLFKLYSLGLIRGVIDGKEMIEAVWKSASSGEDVVDLAVLKVIFSAVRFPVVEVPNGLNVMRKLEWISGEIILEWTLGVETSVLNIVKKALELFAKMPERDTVSWNTMISILSQHGFGAETLNTFLEMWNQVHICHARIVRMEPRLDSLMQSLDLFNWGSCTGWVSRRSFEGQYYFLSMTKDLCQFPCSIHQLALKASSIDSSIKCRLGDSEANCSSLSSNNLSSLANLYDGLGNLLLVPLSQQVMV</sequence>
<dbReference type="Pfam" id="PF01535">
    <property type="entry name" value="PPR"/>
    <property type="match status" value="1"/>
</dbReference>
<reference evidence="2 3" key="1">
    <citation type="journal article" date="2018" name="PLoS Genet.">
        <title>Population sequencing reveals clonal diversity and ancestral inbreeding in the grapevine cultivar Chardonnay.</title>
        <authorList>
            <person name="Roach M.J."/>
            <person name="Johnson D.L."/>
            <person name="Bohlmann J."/>
            <person name="van Vuuren H.J."/>
            <person name="Jones S.J."/>
            <person name="Pretorius I.S."/>
            <person name="Schmidt S.A."/>
            <person name="Borneman A.R."/>
        </authorList>
    </citation>
    <scope>NUCLEOTIDE SEQUENCE [LARGE SCALE GENOMIC DNA]</scope>
    <source>
        <strain evidence="3">cv. Chardonnay</strain>
        <tissue evidence="2">Leaf</tissue>
    </source>
</reference>
<evidence type="ECO:0000313" key="2">
    <source>
        <dbReference type="EMBL" id="RVW72590.1"/>
    </source>
</evidence>
<dbReference type="AlphaFoldDB" id="A0A438GK53"/>
<gene>
    <name evidence="2" type="ORF">CK203_060054</name>
</gene>